<dbReference type="Pfam" id="PF01613">
    <property type="entry name" value="Flavin_Reduct"/>
    <property type="match status" value="1"/>
</dbReference>
<keyword evidence="2" id="KW-0285">Flavoprotein</keyword>
<evidence type="ECO:0000313" key="6">
    <source>
        <dbReference type="Proteomes" id="UP000320653"/>
    </source>
</evidence>
<dbReference type="PANTHER" id="PTHR43567">
    <property type="entry name" value="FLAVOREDOXIN-RELATED-RELATED"/>
    <property type="match status" value="1"/>
</dbReference>
<dbReference type="InterPro" id="IPR012349">
    <property type="entry name" value="Split_barrel_FMN-bd"/>
</dbReference>
<dbReference type="AlphaFoldDB" id="A0A561QBA4"/>
<comment type="cofactor">
    <cofactor evidence="1">
        <name>FMN</name>
        <dbReference type="ChEBI" id="CHEBI:58210"/>
    </cofactor>
</comment>
<dbReference type="SMART" id="SM00903">
    <property type="entry name" value="Flavin_Reduct"/>
    <property type="match status" value="1"/>
</dbReference>
<sequence>MIKKKSDFPVSAARRYLEPGPVVLISSRWQGRDNIMTLGWHTILEFEPSLWGAMISSGNHSHRMIRDSGECVVNLPTADMIDTVSRIGNCDGDNLDKFEEFGLTRTQSAEVGAPGIAQCHASFECKVYDDALVKSRSFFVFEIVKAHVTEQPAHPETLHYIGDGSFVTAGKVISRKSLFTKVR</sequence>
<dbReference type="EMBL" id="VIWP01000011">
    <property type="protein sequence ID" value="TWF47633.1"/>
    <property type="molecule type" value="Genomic_DNA"/>
</dbReference>
<dbReference type="Gene3D" id="2.30.110.10">
    <property type="entry name" value="Electron Transport, Fmn-binding Protein, Chain A"/>
    <property type="match status" value="1"/>
</dbReference>
<keyword evidence="6" id="KW-1185">Reference proteome</keyword>
<evidence type="ECO:0000256" key="1">
    <source>
        <dbReference type="ARBA" id="ARBA00001917"/>
    </source>
</evidence>
<feature type="domain" description="Flavin reductase like" evidence="4">
    <location>
        <begin position="15"/>
        <end position="167"/>
    </location>
</feature>
<evidence type="ECO:0000256" key="2">
    <source>
        <dbReference type="ARBA" id="ARBA00022630"/>
    </source>
</evidence>
<name>A0A561QBA4_9HYPH</name>
<protein>
    <submittedName>
        <fullName evidence="5">Flavin reductase (DIM6/NTAB) family NADH-FMN oxidoreductase RutF</fullName>
    </submittedName>
</protein>
<dbReference type="InterPro" id="IPR002563">
    <property type="entry name" value="Flavin_Rdtase-like_dom"/>
</dbReference>
<proteinExistence type="inferred from homology"/>
<evidence type="ECO:0000313" key="5">
    <source>
        <dbReference type="EMBL" id="TWF47633.1"/>
    </source>
</evidence>
<dbReference type="GO" id="GO:0010181">
    <property type="term" value="F:FMN binding"/>
    <property type="evidence" value="ECO:0007669"/>
    <property type="project" value="InterPro"/>
</dbReference>
<reference evidence="5 6" key="1">
    <citation type="submission" date="2019-06" db="EMBL/GenBank/DDBJ databases">
        <title>Sorghum-associated microbial communities from plants grown in Nebraska, USA.</title>
        <authorList>
            <person name="Schachtman D."/>
        </authorList>
    </citation>
    <scope>NUCLEOTIDE SEQUENCE [LARGE SCALE GENOMIC DNA]</scope>
    <source>
        <strain evidence="5 6">1225</strain>
    </source>
</reference>
<dbReference type="PANTHER" id="PTHR43567:SF1">
    <property type="entry name" value="FLAVOREDOXIN"/>
    <property type="match status" value="1"/>
</dbReference>
<comment type="similarity">
    <text evidence="3">Belongs to the flavoredoxin family.</text>
</comment>
<dbReference type="SUPFAM" id="SSF50475">
    <property type="entry name" value="FMN-binding split barrel"/>
    <property type="match status" value="1"/>
</dbReference>
<accession>A0A561QBA4</accession>
<comment type="caution">
    <text evidence="5">The sequence shown here is derived from an EMBL/GenBank/DDBJ whole genome shotgun (WGS) entry which is preliminary data.</text>
</comment>
<dbReference type="OrthoDB" id="9792436at2"/>
<dbReference type="Proteomes" id="UP000320653">
    <property type="component" value="Unassembled WGS sequence"/>
</dbReference>
<dbReference type="InterPro" id="IPR052174">
    <property type="entry name" value="Flavoredoxin"/>
</dbReference>
<evidence type="ECO:0000259" key="4">
    <source>
        <dbReference type="SMART" id="SM00903"/>
    </source>
</evidence>
<gene>
    <name evidence="5" type="ORF">FHW37_111136</name>
</gene>
<dbReference type="RefSeq" id="WP_145642497.1">
    <property type="nucleotide sequence ID" value="NZ_VIWP01000011.1"/>
</dbReference>
<evidence type="ECO:0000256" key="3">
    <source>
        <dbReference type="ARBA" id="ARBA00038054"/>
    </source>
</evidence>
<dbReference type="GO" id="GO:0016646">
    <property type="term" value="F:oxidoreductase activity, acting on the CH-NH group of donors, NAD or NADP as acceptor"/>
    <property type="evidence" value="ECO:0007669"/>
    <property type="project" value="UniProtKB-ARBA"/>
</dbReference>
<organism evidence="5 6">
    <name type="scientific">Neorhizobium alkalisoli</name>
    <dbReference type="NCBI Taxonomy" id="528178"/>
    <lineage>
        <taxon>Bacteria</taxon>
        <taxon>Pseudomonadati</taxon>
        <taxon>Pseudomonadota</taxon>
        <taxon>Alphaproteobacteria</taxon>
        <taxon>Hyphomicrobiales</taxon>
        <taxon>Rhizobiaceae</taxon>
        <taxon>Rhizobium/Agrobacterium group</taxon>
        <taxon>Neorhizobium</taxon>
    </lineage>
</organism>